<dbReference type="RefSeq" id="WP_039195710.1">
    <property type="nucleotide sequence ID" value="NZ_JRFJ01000007.1"/>
</dbReference>
<organism evidence="1 2">
    <name type="scientific">Aureimonas altamirensis</name>
    <dbReference type="NCBI Taxonomy" id="370622"/>
    <lineage>
        <taxon>Bacteria</taxon>
        <taxon>Pseudomonadati</taxon>
        <taxon>Pseudomonadota</taxon>
        <taxon>Alphaproteobacteria</taxon>
        <taxon>Hyphomicrobiales</taxon>
        <taxon>Aurantimonadaceae</taxon>
        <taxon>Aureimonas</taxon>
    </lineage>
</organism>
<evidence type="ECO:0008006" key="3">
    <source>
        <dbReference type="Google" id="ProtNLM"/>
    </source>
</evidence>
<dbReference type="Proteomes" id="UP000030826">
    <property type="component" value="Unassembled WGS sequence"/>
</dbReference>
<dbReference type="STRING" id="370622.LA66_18990"/>
<protein>
    <recommendedName>
        <fullName evidence="3">Glutathione S-transferase</fullName>
    </recommendedName>
</protein>
<comment type="caution">
    <text evidence="1">The sequence shown here is derived from an EMBL/GenBank/DDBJ whole genome shotgun (WGS) entry which is preliminary data.</text>
</comment>
<sequence>MHSLFYSPGPCPLAVHILLEEMGSQPEANLLPADPAGEARCLEWVSWISIDLHGIGCSQLWRPHRFVPVPAHQEAVKSKG</sequence>
<gene>
    <name evidence="1" type="ORF">LA66_18990</name>
</gene>
<reference evidence="1 2" key="1">
    <citation type="submission" date="2014-09" db="EMBL/GenBank/DDBJ databases">
        <title>Isolation and characterization of Aurantimonas altamirensis ON-56566 from clinical sample following a dog bite.</title>
        <authorList>
            <person name="Eshaghi A."/>
            <person name="Li A."/>
            <person name="Shahinas D."/>
            <person name="Bahn P."/>
            <person name="Kus J.V."/>
            <person name="Patel S.N."/>
        </authorList>
    </citation>
    <scope>NUCLEOTIDE SEQUENCE [LARGE SCALE GENOMIC DNA]</scope>
    <source>
        <strain evidence="1 2">ON-56566</strain>
    </source>
</reference>
<proteinExistence type="predicted"/>
<evidence type="ECO:0000313" key="2">
    <source>
        <dbReference type="Proteomes" id="UP000030826"/>
    </source>
</evidence>
<dbReference type="AlphaFoldDB" id="A0A0B1Q273"/>
<dbReference type="Gene3D" id="1.20.1050.10">
    <property type="match status" value="1"/>
</dbReference>
<accession>A0A0B1Q273</accession>
<dbReference type="OrthoDB" id="7583243at2"/>
<evidence type="ECO:0000313" key="1">
    <source>
        <dbReference type="EMBL" id="KHJ53107.1"/>
    </source>
</evidence>
<name>A0A0B1Q273_9HYPH</name>
<dbReference type="EMBL" id="JRFJ01000007">
    <property type="protein sequence ID" value="KHJ53107.1"/>
    <property type="molecule type" value="Genomic_DNA"/>
</dbReference>